<dbReference type="HOGENOM" id="CLU_057089_0_0_4"/>
<dbReference type="SUPFAM" id="SSF48452">
    <property type="entry name" value="TPR-like"/>
    <property type="match status" value="1"/>
</dbReference>
<dbReference type="OrthoDB" id="8875254at2"/>
<feature type="chain" id="PRO_5004797556" description="Tetratricopeptide repeat family protein" evidence="1">
    <location>
        <begin position="34"/>
        <end position="442"/>
    </location>
</feature>
<organism evidence="2 3">
    <name type="scientific">Janthinobacterium agaricidamnosum NBRC 102515 = DSM 9628</name>
    <dbReference type="NCBI Taxonomy" id="1349767"/>
    <lineage>
        <taxon>Bacteria</taxon>
        <taxon>Pseudomonadati</taxon>
        <taxon>Pseudomonadota</taxon>
        <taxon>Betaproteobacteria</taxon>
        <taxon>Burkholderiales</taxon>
        <taxon>Oxalobacteraceae</taxon>
        <taxon>Janthinobacterium</taxon>
    </lineage>
</organism>
<name>W0VBM4_9BURK</name>
<dbReference type="Gene3D" id="1.25.40.10">
    <property type="entry name" value="Tetratricopeptide repeat domain"/>
    <property type="match status" value="2"/>
</dbReference>
<accession>W0VBM4</accession>
<feature type="signal peptide" evidence="1">
    <location>
        <begin position="1"/>
        <end position="33"/>
    </location>
</feature>
<dbReference type="InterPro" id="IPR011990">
    <property type="entry name" value="TPR-like_helical_dom_sf"/>
</dbReference>
<sequence>MSQFRLARLSLILAALGLNLAPAMVGMVSHAQAAEAAPAAADAAKQEAVRPEVFKLLDPTAVKALMDAKNYPEVQSRIDQAAAVPNLTPYETFVLNRLRVALGSVTGNSAMAMAALEAVIESGRLEKASQGDFIQALANYYYNAKDYPKAITWFERYGKDTGDTVKMRPYILRSYYFSNDFTKARDELLVDLQAYQKAGKTPAIEELQLLANTGAKTKDKGTYLIALENLVKYYPTDDYWTDLLSRTQGKEGYSNRFQLDVYRLQNAAVKAMAPEEYTEMAELALLAGFPTEAKKVMDAGFAAGILGSGANAPKQKKIREQASKGAADDQKNIASGEASAAKSKDGTGLINLGYAYVTMDQFDKGIDLIQKGIAKGGLKRPEDAKLRLGYSYAMAGRKDDAIKTLETIQGNDGLGDLARYWTLWLNRPATAAAGGAAPAAAK</sequence>
<gene>
    <name evidence="2" type="ORF">GJA_4153</name>
</gene>
<dbReference type="eggNOG" id="COG0457">
    <property type="taxonomic scope" value="Bacteria"/>
</dbReference>
<dbReference type="PATRIC" id="fig|1349767.4.peg.729"/>
<dbReference type="RefSeq" id="WP_038495466.1">
    <property type="nucleotide sequence ID" value="NZ_BCTH01000016.1"/>
</dbReference>
<evidence type="ECO:0000256" key="1">
    <source>
        <dbReference type="SAM" id="SignalP"/>
    </source>
</evidence>
<evidence type="ECO:0000313" key="3">
    <source>
        <dbReference type="Proteomes" id="UP000027604"/>
    </source>
</evidence>
<keyword evidence="3" id="KW-1185">Reference proteome</keyword>
<dbReference type="Proteomes" id="UP000027604">
    <property type="component" value="Chromosome I"/>
</dbReference>
<reference evidence="2 3" key="1">
    <citation type="journal article" date="2015" name="Genome Announc.">
        <title>Genome Sequence of Mushroom Soft-Rot Pathogen Janthinobacterium agaricidamnosum.</title>
        <authorList>
            <person name="Graupner K."/>
            <person name="Lackner G."/>
            <person name="Hertweck C."/>
        </authorList>
    </citation>
    <scope>NUCLEOTIDE SEQUENCE [LARGE SCALE GENOMIC DNA]</scope>
    <source>
        <strain evidence="3">NBRC 102515 / DSM 9628</strain>
    </source>
</reference>
<dbReference type="EMBL" id="HG322949">
    <property type="protein sequence ID" value="CDG84763.1"/>
    <property type="molecule type" value="Genomic_DNA"/>
</dbReference>
<evidence type="ECO:0000313" key="2">
    <source>
        <dbReference type="EMBL" id="CDG84763.1"/>
    </source>
</evidence>
<protein>
    <recommendedName>
        <fullName evidence="4">Tetratricopeptide repeat family protein</fullName>
    </recommendedName>
</protein>
<evidence type="ECO:0008006" key="4">
    <source>
        <dbReference type="Google" id="ProtNLM"/>
    </source>
</evidence>
<keyword evidence="1" id="KW-0732">Signal</keyword>
<dbReference type="STRING" id="1349767.GJA_4153"/>
<dbReference type="AlphaFoldDB" id="W0VBM4"/>
<proteinExistence type="predicted"/>
<dbReference type="KEGG" id="jag:GJA_4153"/>